<keyword evidence="2" id="KW-0614">Plasmid</keyword>
<evidence type="ECO:0000313" key="2">
    <source>
        <dbReference type="EMBL" id="QNI18119.1"/>
    </source>
</evidence>
<sequence length="79" mass="8895">MTYVFYFIALVDHREFCHNFSRIVFTLFLTCISGAGAAYVYKGLWSTNQHNQIFLRAISFSVSGSTIGLSTSVFDSHCV</sequence>
<keyword evidence="1" id="KW-1133">Transmembrane helix</keyword>
<accession>A0A7G8AES8</accession>
<geneLocation type="plasmid" evidence="2">
    <name>pECCH138-1</name>
</geneLocation>
<feature type="transmembrane region" description="Helical" evidence="1">
    <location>
        <begin position="53"/>
        <end position="74"/>
    </location>
</feature>
<protein>
    <submittedName>
        <fullName evidence="2">Uncharacterized protein</fullName>
    </submittedName>
</protein>
<reference evidence="2" key="1">
    <citation type="submission" date="2020-03" db="EMBL/GenBank/DDBJ databases">
        <title>Escherichia coli strain CH138 plasmid pECCH138-1 complete.</title>
        <authorList>
            <person name="Dozois C.M."/>
            <person name="Houle S."/>
        </authorList>
    </citation>
    <scope>NUCLEOTIDE SEQUENCE</scope>
    <source>
        <strain evidence="2">CH138</strain>
        <plasmid evidence="2">pECCH138-1</plasmid>
    </source>
</reference>
<keyword evidence="1" id="KW-0812">Transmembrane</keyword>
<keyword evidence="1" id="KW-0472">Membrane</keyword>
<feature type="transmembrane region" description="Helical" evidence="1">
    <location>
        <begin position="20"/>
        <end position="41"/>
    </location>
</feature>
<evidence type="ECO:0000256" key="1">
    <source>
        <dbReference type="SAM" id="Phobius"/>
    </source>
</evidence>
<dbReference type="EMBL" id="MT263755">
    <property type="protein sequence ID" value="QNI18119.1"/>
    <property type="molecule type" value="Genomic_DNA"/>
</dbReference>
<proteinExistence type="predicted"/>
<organism evidence="2">
    <name type="scientific">Escherichia coli O1:H7</name>
    <dbReference type="NCBI Taxonomy" id="2079151"/>
    <lineage>
        <taxon>Bacteria</taxon>
        <taxon>Pseudomonadati</taxon>
        <taxon>Pseudomonadota</taxon>
        <taxon>Gammaproteobacteria</taxon>
        <taxon>Enterobacterales</taxon>
        <taxon>Enterobacteriaceae</taxon>
        <taxon>Escherichia</taxon>
    </lineage>
</organism>
<dbReference type="AlphaFoldDB" id="A0A7G8AES8"/>
<name>A0A7G8AES8_ECOLX</name>